<dbReference type="AlphaFoldDB" id="B4F8Q8"/>
<dbReference type="InterPro" id="IPR006564">
    <property type="entry name" value="Znf_PMZ"/>
</dbReference>
<evidence type="ECO:0000256" key="1">
    <source>
        <dbReference type="ARBA" id="ARBA00022723"/>
    </source>
</evidence>
<protein>
    <recommendedName>
        <fullName evidence="5">SWIM-type domain-containing protein</fullName>
    </recommendedName>
</protein>
<evidence type="ECO:0000256" key="2">
    <source>
        <dbReference type="ARBA" id="ARBA00022771"/>
    </source>
</evidence>
<dbReference type="KEGG" id="zma:103635851"/>
<dbReference type="GO" id="GO:0008270">
    <property type="term" value="F:zinc ion binding"/>
    <property type="evidence" value="ECO:0007669"/>
    <property type="project" value="UniProtKB-KW"/>
</dbReference>
<dbReference type="PROSITE" id="PS50966">
    <property type="entry name" value="ZF_SWIM"/>
    <property type="match status" value="1"/>
</dbReference>
<dbReference type="PANTHER" id="PTHR31973:SF184">
    <property type="entry name" value="OS02G0685500 PROTEIN"/>
    <property type="match status" value="1"/>
</dbReference>
<proteinExistence type="evidence at transcript level"/>
<dbReference type="InterPro" id="IPR018289">
    <property type="entry name" value="MULE_transposase_dom"/>
</dbReference>
<dbReference type="GeneID" id="103635851"/>
<evidence type="ECO:0000259" key="5">
    <source>
        <dbReference type="PROSITE" id="PS50966"/>
    </source>
</evidence>
<sequence>MDTLVTLYHGGSVEQDVYGNVSFYAMKNVTVMFDERPSFGQIFARACEEISCNLNDPSISIEGLLSHVTSGTVVRRLISIASEDDWVKYVKIVKTIVPPYLDVVVRKLSFSHCDAPVGLSPQMPNACRIEAPLPELPEEVVVVPDAQSASNEFKISRPVRGVCGSSNPVVPPQEIPLIQDPIQDHPRSPQLDNGAYLHVPLSFNMEHICSASNSVDVQIEDEEEPYEAARALDSDDDRPVQEMTEQEIELIRRLCPERDPAVHESSSLSHCNGAYAEGRDDELLEASDNADNIDIKVGLLFKDLSTLRQWLQEYSVNRKRPFKVRHSYAQRRYTVVCEVSECNWRVCARRQKETGKFKITKIVGPHTCAQTELSSKHRQLTSTLIAKRLLGTLKGQPNLKVKSIMTMTWELFGYKIKYGKAWRAKQRAWKMIYGDWEEGYEKLPALFNAMKAKNPGMHYEYIPKPNEWRNGREIFFRAFWCFSQCVEAFRHCRPVLSIDGTFLLGKYKGTLLVAISCDADNTLVPLAFALVERENRESWAWFLRLVRIHVVGPGREVGVISDRHQGILNAVQEQIPGYAPMHHRWCTRHLAENLLRKDRSKANFPLFEEICQQLEVSFFEDKLKKLKDATNAEGKNWIAGLLREPQKWTSAYDEGGWRFEFQTSNMAELFNSVLKGIRGMPVNAIVTFTFYRLVAWFNDRHAQAKAMQTRGLRWAPKPTTHLNNAKERANRHEVQCFDEDLGKYEVRTMGGTTSDGEVRPSRTHVVLLDAFSCGCGKPRQYHFPCSHYVAAARHRNFAFESMIPSEFSVESLVRTWSPRFEPFLDESQWPTYTGPIYIADPAHRWDKCGTRKRSRCNMVMWTL</sequence>
<dbReference type="InterPro" id="IPR004332">
    <property type="entry name" value="Transposase_MuDR"/>
</dbReference>
<dbReference type="EMBL" id="BT033496">
    <property type="protein sequence ID" value="ACF78501.1"/>
    <property type="molecule type" value="mRNA"/>
</dbReference>
<dbReference type="RefSeq" id="NP_001288479.1">
    <property type="nucleotide sequence ID" value="NM_001301550.1"/>
</dbReference>
<evidence type="ECO:0000256" key="3">
    <source>
        <dbReference type="ARBA" id="ARBA00022833"/>
    </source>
</evidence>
<feature type="domain" description="SWIM-type" evidence="5">
    <location>
        <begin position="764"/>
        <end position="796"/>
    </location>
</feature>
<dbReference type="InterPro" id="IPR007527">
    <property type="entry name" value="Znf_SWIM"/>
</dbReference>
<dbReference type="OrthoDB" id="599395at2759"/>
<dbReference type="RefSeq" id="XP_020397888.1">
    <property type="nucleotide sequence ID" value="XM_020542299.3"/>
</dbReference>
<keyword evidence="1" id="KW-0479">Metal-binding</keyword>
<dbReference type="Pfam" id="PF03108">
    <property type="entry name" value="DBD_Tnp_Mut"/>
    <property type="match status" value="1"/>
</dbReference>
<keyword evidence="2 4" id="KW-0863">Zinc-finger</keyword>
<keyword evidence="3" id="KW-0862">Zinc</keyword>
<dbReference type="SMART" id="SM00575">
    <property type="entry name" value="ZnF_PMZ"/>
    <property type="match status" value="1"/>
</dbReference>
<dbReference type="PANTHER" id="PTHR31973">
    <property type="entry name" value="POLYPROTEIN, PUTATIVE-RELATED"/>
    <property type="match status" value="1"/>
</dbReference>
<organism evidence="6">
    <name type="scientific">Zea mays</name>
    <name type="common">Maize</name>
    <dbReference type="NCBI Taxonomy" id="4577"/>
    <lineage>
        <taxon>Eukaryota</taxon>
        <taxon>Viridiplantae</taxon>
        <taxon>Streptophyta</taxon>
        <taxon>Embryophyta</taxon>
        <taxon>Tracheophyta</taxon>
        <taxon>Spermatophyta</taxon>
        <taxon>Magnoliopsida</taxon>
        <taxon>Liliopsida</taxon>
        <taxon>Poales</taxon>
        <taxon>Poaceae</taxon>
        <taxon>PACMAD clade</taxon>
        <taxon>Panicoideae</taxon>
        <taxon>Andropogonodae</taxon>
        <taxon>Andropogoneae</taxon>
        <taxon>Tripsacinae</taxon>
        <taxon>Zea</taxon>
    </lineage>
</organism>
<accession>B4F8Q8</accession>
<evidence type="ECO:0000313" key="6">
    <source>
        <dbReference type="EMBL" id="ACF78501.1"/>
    </source>
</evidence>
<evidence type="ECO:0000256" key="4">
    <source>
        <dbReference type="PROSITE-ProRule" id="PRU00325"/>
    </source>
</evidence>
<name>B4F8Q8_MAIZE</name>
<dbReference type="Pfam" id="PF10551">
    <property type="entry name" value="MULE"/>
    <property type="match status" value="1"/>
</dbReference>
<reference evidence="6" key="1">
    <citation type="journal article" date="2009" name="PLoS Genet.">
        <title>Sequencing, mapping, and analysis of 27,455 maize full-length cDNAs.</title>
        <authorList>
            <person name="Soderlund C."/>
            <person name="Descour A."/>
            <person name="Kudrna D."/>
            <person name="Bomhoff M."/>
            <person name="Boyd L."/>
            <person name="Currie J."/>
            <person name="Angelova A."/>
            <person name="Collura K."/>
            <person name="Wissotski M."/>
            <person name="Ashley E."/>
            <person name="Morrow D."/>
            <person name="Fernandes J."/>
            <person name="Walbot V."/>
            <person name="Yu Y."/>
        </authorList>
    </citation>
    <scope>NUCLEOTIDE SEQUENCE</scope>
    <source>
        <strain evidence="6">B73</strain>
    </source>
</reference>